<organism evidence="1">
    <name type="scientific">freshwater metagenome</name>
    <dbReference type="NCBI Taxonomy" id="449393"/>
    <lineage>
        <taxon>unclassified sequences</taxon>
        <taxon>metagenomes</taxon>
        <taxon>ecological metagenomes</taxon>
    </lineage>
</organism>
<dbReference type="EMBL" id="CAFBMX010000007">
    <property type="protein sequence ID" value="CAB4936080.1"/>
    <property type="molecule type" value="Genomic_DNA"/>
</dbReference>
<sequence>MTPIALPAIALMPSSIAPQHLQALERANAVRLARAALKRAVAAGELDVAQVVLTCPWEAESMTVADLLASQRRWGVTRVRRFLQAIPMSEAKTIGTLTDRQRAAVAELLGTRPALVAA</sequence>
<dbReference type="AlphaFoldDB" id="A0A6J7IZ62"/>
<protein>
    <submittedName>
        <fullName evidence="1">Unannotated protein</fullName>
    </submittedName>
</protein>
<dbReference type="Gene3D" id="1.10.8.50">
    <property type="match status" value="1"/>
</dbReference>
<gene>
    <name evidence="1" type="ORF">UFOPK3674_01484</name>
</gene>
<reference evidence="1" key="1">
    <citation type="submission" date="2020-05" db="EMBL/GenBank/DDBJ databases">
        <authorList>
            <person name="Chiriac C."/>
            <person name="Salcher M."/>
            <person name="Ghai R."/>
            <person name="Kavagutti S V."/>
        </authorList>
    </citation>
    <scope>NUCLEOTIDE SEQUENCE</scope>
</reference>
<proteinExistence type="predicted"/>
<accession>A0A6J7IZ62</accession>
<name>A0A6J7IZ62_9ZZZZ</name>
<evidence type="ECO:0000313" key="1">
    <source>
        <dbReference type="EMBL" id="CAB4936080.1"/>
    </source>
</evidence>